<dbReference type="EMBL" id="JBBMEW010000025">
    <property type="protein sequence ID" value="MEQ2528925.1"/>
    <property type="molecule type" value="Genomic_DNA"/>
</dbReference>
<comment type="caution">
    <text evidence="1">The sequence shown here is derived from an EMBL/GenBank/DDBJ whole genome shotgun (WGS) entry which is preliminary data.</text>
</comment>
<sequence length="59" mass="6665">TRKLSFSAPMVVRGCPLVRVGRCRAKTKEYPKGTLFLIEALIKVSVEFITLKNRRKNSG</sequence>
<dbReference type="Proteomes" id="UP001439875">
    <property type="component" value="Unassembled WGS sequence"/>
</dbReference>
<name>A0ACC6SG29_9BACI</name>
<organism evidence="1 2">
    <name type="scientific">Robertmurraya yapensis</name>
    <name type="common">ex Hitch et al 2024</name>
    <dbReference type="NCBI Taxonomy" id="3133160"/>
    <lineage>
        <taxon>Bacteria</taxon>
        <taxon>Bacillati</taxon>
        <taxon>Bacillota</taxon>
        <taxon>Bacilli</taxon>
        <taxon>Bacillales</taxon>
        <taxon>Bacillaceae</taxon>
        <taxon>Robertmurraya</taxon>
    </lineage>
</organism>
<gene>
    <name evidence="1" type="ORF">WMO40_19830</name>
</gene>
<reference evidence="1" key="1">
    <citation type="submission" date="2024-03" db="EMBL/GenBank/DDBJ databases">
        <title>Human intestinal bacterial collection.</title>
        <authorList>
            <person name="Pauvert C."/>
            <person name="Hitch T.C.A."/>
            <person name="Clavel T."/>
        </authorList>
    </citation>
    <scope>NUCLEOTIDE SEQUENCE</scope>
    <source>
        <strain evidence="1">CLA-AA-H227</strain>
    </source>
</reference>
<keyword evidence="2" id="KW-1185">Reference proteome</keyword>
<protein>
    <submittedName>
        <fullName evidence="1">Uncharacterized protein</fullName>
    </submittedName>
</protein>
<proteinExistence type="predicted"/>
<accession>A0ACC6SG29</accession>
<evidence type="ECO:0000313" key="2">
    <source>
        <dbReference type="Proteomes" id="UP001439875"/>
    </source>
</evidence>
<feature type="non-terminal residue" evidence="1">
    <location>
        <position position="1"/>
    </location>
</feature>
<evidence type="ECO:0000313" key="1">
    <source>
        <dbReference type="EMBL" id="MEQ2528925.1"/>
    </source>
</evidence>